<dbReference type="PIRSF" id="PIRSF038994">
    <property type="entry name" value="NagA"/>
    <property type="match status" value="1"/>
</dbReference>
<dbReference type="Gene3D" id="3.20.20.140">
    <property type="entry name" value="Metal-dependent hydrolases"/>
    <property type="match status" value="1"/>
</dbReference>
<evidence type="ECO:0000256" key="7">
    <source>
        <dbReference type="PIRSR" id="PIRSR038994-3"/>
    </source>
</evidence>
<evidence type="ECO:0000256" key="3">
    <source>
        <dbReference type="ARBA" id="ARBA00022801"/>
    </source>
</evidence>
<dbReference type="PANTHER" id="PTHR11113">
    <property type="entry name" value="N-ACETYLGLUCOSAMINE-6-PHOSPHATE DEACETYLASE"/>
    <property type="match status" value="1"/>
</dbReference>
<dbReference type="STRING" id="1122938.SAMN05660772_00305"/>
<evidence type="ECO:0000256" key="5">
    <source>
        <dbReference type="PIRNR" id="PIRNR038994"/>
    </source>
</evidence>
<dbReference type="SUPFAM" id="SSF51556">
    <property type="entry name" value="Metallo-dependent hydrolases"/>
    <property type="match status" value="1"/>
</dbReference>
<evidence type="ECO:0000256" key="1">
    <source>
        <dbReference type="ARBA" id="ARBA00010716"/>
    </source>
</evidence>
<feature type="binding site" evidence="7">
    <location>
        <position position="217"/>
    </location>
    <ligand>
        <name>Zn(2+)</name>
        <dbReference type="ChEBI" id="CHEBI:29105"/>
    </ligand>
</feature>
<dbReference type="PANTHER" id="PTHR11113:SF14">
    <property type="entry name" value="N-ACETYLGLUCOSAMINE-6-PHOSPHATE DEACETYLASE"/>
    <property type="match status" value="1"/>
</dbReference>
<reference evidence="10" key="1">
    <citation type="submission" date="2017-04" db="EMBL/GenBank/DDBJ databases">
        <authorList>
            <person name="Varghese N."/>
            <person name="Submissions S."/>
        </authorList>
    </citation>
    <scope>NUCLEOTIDE SEQUENCE [LARGE SCALE GENOMIC DNA]</scope>
    <source>
        <strain evidence="10">DSM 23072</strain>
    </source>
</reference>
<dbReference type="GO" id="GO:0008448">
    <property type="term" value="F:N-acetylglucosamine-6-phosphate deacetylase activity"/>
    <property type="evidence" value="ECO:0007669"/>
    <property type="project" value="InterPro"/>
</dbReference>
<keyword evidence="2 7" id="KW-0479">Metal-binding</keyword>
<dbReference type="Proteomes" id="UP000192408">
    <property type="component" value="Unassembled WGS sequence"/>
</dbReference>
<feature type="active site" description="Proton donor/acceptor" evidence="6">
    <location>
        <position position="276"/>
    </location>
</feature>
<organism evidence="9 10">
    <name type="scientific">Pasteurella testudinis DSM 23072</name>
    <dbReference type="NCBI Taxonomy" id="1122938"/>
    <lineage>
        <taxon>Bacteria</taxon>
        <taxon>Pseudomonadati</taxon>
        <taxon>Pseudomonadota</taxon>
        <taxon>Gammaproteobacteria</taxon>
        <taxon>Pasteurellales</taxon>
        <taxon>Pasteurellaceae</taxon>
        <taxon>Pasteurella</taxon>
    </lineage>
</organism>
<dbReference type="InterPro" id="IPR011059">
    <property type="entry name" value="Metal-dep_hydrolase_composite"/>
</dbReference>
<proteinExistence type="inferred from homology"/>
<dbReference type="InterPro" id="IPR032466">
    <property type="entry name" value="Metal_Hydrolase"/>
</dbReference>
<keyword evidence="10" id="KW-1185">Reference proteome</keyword>
<dbReference type="Gene3D" id="2.30.40.10">
    <property type="entry name" value="Urease, subunit C, domain 1"/>
    <property type="match status" value="1"/>
</dbReference>
<evidence type="ECO:0000256" key="6">
    <source>
        <dbReference type="PIRSR" id="PIRSR038994-1"/>
    </source>
</evidence>
<dbReference type="AlphaFoldDB" id="A0A1W1UDG0"/>
<comment type="similarity">
    <text evidence="1 5">Belongs to the metallo-dependent hydrolases superfamily. NagA family.</text>
</comment>
<dbReference type="RefSeq" id="WP_084255602.1">
    <property type="nucleotide sequence ID" value="NZ_FWWV01000001.1"/>
</dbReference>
<evidence type="ECO:0000313" key="9">
    <source>
        <dbReference type="EMBL" id="SMB79062.1"/>
    </source>
</evidence>
<comment type="cofactor">
    <cofactor evidence="7">
        <name>a divalent metal cation</name>
        <dbReference type="ChEBI" id="CHEBI:60240"/>
    </cofactor>
    <text evidence="7">Binds 1 divalent metal cation per subunit.</text>
</comment>
<keyword evidence="3 5" id="KW-0378">Hydrolase</keyword>
<dbReference type="Pfam" id="PF01979">
    <property type="entry name" value="Amidohydro_1"/>
    <property type="match status" value="1"/>
</dbReference>
<dbReference type="InterPro" id="IPR003764">
    <property type="entry name" value="GlcNAc_6-P_deAcase"/>
</dbReference>
<dbReference type="GO" id="GO:0006046">
    <property type="term" value="P:N-acetylglucosamine catabolic process"/>
    <property type="evidence" value="ECO:0007669"/>
    <property type="project" value="TreeGrafter"/>
</dbReference>
<keyword evidence="4 5" id="KW-0119">Carbohydrate metabolism</keyword>
<sequence length="400" mass="44677">MEWAIKSSKIVLPDDIKSGYLIINNSKIIEFRKQYQGNNIVDYSEHILQPGFIDIHIHGWGRGAFAHKGDYASLERMSKDLVHTGTTAYLATSGTMPNAFLEASLQQAADYIETATPKNGAEVIGIHMEGPYISPKYLGMQRDDAVQSPSTAGFEHFNRLARGHIRSMTLAPELDGSLTLIKHLRQQNITVAAGHTAATFDEITQAIQEADLNHFTHSYSAMRGFHHRELGVVGALMYHKNAYAEVAKQTGMTIKPEAFELLYRLKTDKRLVLTTDCVGFADFAVGDEFYHYLRKQKFKIEANGFLRVENEDGSYNKIDPSDYENVRHLEMSFLESVKAVLPRLERGLLSVAQMASENPAHLAGVLDRKGSLTSGKDADILVLNEKLDLVQVYCRGCPQL</sequence>
<gene>
    <name evidence="9" type="ORF">SAMN05660772_00305</name>
</gene>
<feature type="binding site" evidence="7">
    <location>
        <position position="195"/>
    </location>
    <ligand>
        <name>Zn(2+)</name>
        <dbReference type="ChEBI" id="CHEBI:29105"/>
    </ligand>
</feature>
<evidence type="ECO:0000313" key="10">
    <source>
        <dbReference type="Proteomes" id="UP000192408"/>
    </source>
</evidence>
<accession>A0A1W1UDG0</accession>
<evidence type="ECO:0000256" key="4">
    <source>
        <dbReference type="ARBA" id="ARBA00023277"/>
    </source>
</evidence>
<protein>
    <submittedName>
        <fullName evidence="9">N-acetylglucosamine-6-phosphate deacetylase</fullName>
    </submittedName>
</protein>
<feature type="binding site" evidence="7">
    <location>
        <position position="129"/>
    </location>
    <ligand>
        <name>Zn(2+)</name>
        <dbReference type="ChEBI" id="CHEBI:29105"/>
    </ligand>
</feature>
<dbReference type="GO" id="GO:0046872">
    <property type="term" value="F:metal ion binding"/>
    <property type="evidence" value="ECO:0007669"/>
    <property type="project" value="UniProtKB-KW"/>
</dbReference>
<feature type="domain" description="Amidohydrolase-related" evidence="8">
    <location>
        <begin position="48"/>
        <end position="392"/>
    </location>
</feature>
<dbReference type="InterPro" id="IPR006680">
    <property type="entry name" value="Amidohydro-rel"/>
</dbReference>
<dbReference type="SUPFAM" id="SSF51338">
    <property type="entry name" value="Composite domain of metallo-dependent hydrolases"/>
    <property type="match status" value="1"/>
</dbReference>
<dbReference type="EMBL" id="FWWV01000001">
    <property type="protein sequence ID" value="SMB79062.1"/>
    <property type="molecule type" value="Genomic_DNA"/>
</dbReference>
<name>A0A1W1UDG0_9PAST</name>
<evidence type="ECO:0000259" key="8">
    <source>
        <dbReference type="Pfam" id="PF01979"/>
    </source>
</evidence>
<evidence type="ECO:0000256" key="2">
    <source>
        <dbReference type="ARBA" id="ARBA00022723"/>
    </source>
</evidence>